<proteinExistence type="predicted"/>
<dbReference type="RefSeq" id="WP_058264688.1">
    <property type="nucleotide sequence ID" value="NZ_FMYN01000001.1"/>
</dbReference>
<keyword evidence="2" id="KW-0813">Transport</keyword>
<feature type="transmembrane region" description="Helical" evidence="7">
    <location>
        <begin position="12"/>
        <end position="35"/>
    </location>
</feature>
<dbReference type="GO" id="GO:0022857">
    <property type="term" value="F:transmembrane transporter activity"/>
    <property type="evidence" value="ECO:0007669"/>
    <property type="project" value="InterPro"/>
</dbReference>
<dbReference type="InterPro" id="IPR005829">
    <property type="entry name" value="Sugar_transporter_CS"/>
</dbReference>
<accession>A0A0V8GIW1</accession>
<keyword evidence="5 7" id="KW-1133">Transmembrane helix</keyword>
<dbReference type="SUPFAM" id="SSF103473">
    <property type="entry name" value="MFS general substrate transporter"/>
    <property type="match status" value="1"/>
</dbReference>
<evidence type="ECO:0000256" key="4">
    <source>
        <dbReference type="ARBA" id="ARBA00022692"/>
    </source>
</evidence>
<dbReference type="InterPro" id="IPR036259">
    <property type="entry name" value="MFS_trans_sf"/>
</dbReference>
<keyword evidence="6 7" id="KW-0472">Membrane</keyword>
<name>A0A0V8GIW1_9BACL</name>
<dbReference type="InterPro" id="IPR011701">
    <property type="entry name" value="MFS"/>
</dbReference>
<evidence type="ECO:0000256" key="6">
    <source>
        <dbReference type="ARBA" id="ARBA00023136"/>
    </source>
</evidence>
<evidence type="ECO:0000256" key="2">
    <source>
        <dbReference type="ARBA" id="ARBA00022448"/>
    </source>
</evidence>
<feature type="transmembrane region" description="Helical" evidence="7">
    <location>
        <begin position="76"/>
        <end position="92"/>
    </location>
</feature>
<dbReference type="EMBL" id="LNQL01000001">
    <property type="protein sequence ID" value="KSU50215.1"/>
    <property type="molecule type" value="Genomic_DNA"/>
</dbReference>
<gene>
    <name evidence="9" type="ORF">AS033_02230</name>
</gene>
<feature type="transmembrane region" description="Helical" evidence="7">
    <location>
        <begin position="164"/>
        <end position="184"/>
    </location>
</feature>
<feature type="transmembrane region" description="Helical" evidence="7">
    <location>
        <begin position="136"/>
        <end position="158"/>
    </location>
</feature>
<feature type="transmembrane region" description="Helical" evidence="7">
    <location>
        <begin position="279"/>
        <end position="296"/>
    </location>
</feature>
<comment type="subcellular location">
    <subcellularLocation>
        <location evidence="1">Cell membrane</location>
        <topology evidence="1">Multi-pass membrane protein</topology>
    </subcellularLocation>
</comment>
<dbReference type="GO" id="GO:0005886">
    <property type="term" value="C:plasma membrane"/>
    <property type="evidence" value="ECO:0007669"/>
    <property type="project" value="UniProtKB-SubCell"/>
</dbReference>
<keyword evidence="3" id="KW-1003">Cell membrane</keyword>
<evidence type="ECO:0000313" key="9">
    <source>
        <dbReference type="EMBL" id="KSU50215.1"/>
    </source>
</evidence>
<evidence type="ECO:0000256" key="3">
    <source>
        <dbReference type="ARBA" id="ARBA00022475"/>
    </source>
</evidence>
<dbReference type="PANTHER" id="PTHR43414:SF1">
    <property type="entry name" value="PEPTIDE PERMEASE"/>
    <property type="match status" value="1"/>
</dbReference>
<organism evidence="9 10">
    <name type="scientific">Exiguobacterium indicum</name>
    <dbReference type="NCBI Taxonomy" id="296995"/>
    <lineage>
        <taxon>Bacteria</taxon>
        <taxon>Bacillati</taxon>
        <taxon>Bacillota</taxon>
        <taxon>Bacilli</taxon>
        <taxon>Bacillales</taxon>
        <taxon>Bacillales Family XII. Incertae Sedis</taxon>
        <taxon>Exiguobacterium</taxon>
    </lineage>
</organism>
<keyword evidence="4 7" id="KW-0812">Transmembrane</keyword>
<dbReference type="PROSITE" id="PS00216">
    <property type="entry name" value="SUGAR_TRANSPORT_1"/>
    <property type="match status" value="1"/>
</dbReference>
<dbReference type="PROSITE" id="PS50850">
    <property type="entry name" value="MFS"/>
    <property type="match status" value="1"/>
</dbReference>
<feature type="transmembrane region" description="Helical" evidence="7">
    <location>
        <begin position="370"/>
        <end position="389"/>
    </location>
</feature>
<feature type="transmembrane region" description="Helical" evidence="7">
    <location>
        <begin position="250"/>
        <end position="267"/>
    </location>
</feature>
<feature type="transmembrane region" description="Helical" evidence="7">
    <location>
        <begin position="205"/>
        <end position="230"/>
    </location>
</feature>
<comment type="caution">
    <text evidence="9">The sequence shown here is derived from an EMBL/GenBank/DDBJ whole genome shotgun (WGS) entry which is preliminary data.</text>
</comment>
<evidence type="ECO:0000259" key="8">
    <source>
        <dbReference type="PROSITE" id="PS50850"/>
    </source>
</evidence>
<evidence type="ECO:0000313" key="10">
    <source>
        <dbReference type="Proteomes" id="UP000053797"/>
    </source>
</evidence>
<sequence length="416" mass="45229">MQRIRQLHPLTLGVLFGTFFSRLGTFITMPFFAIYMTTVLKFDPVDVGWVLSISAIASLIMSFIGGTLSDRYGRRAMMLAGTIGFAIVFIALAQVETFWAFFTLSALNGVCRSIFEPSARALISDTTDEANRLFVFNIRYAMINIAAAIGPGIALLLSAGNTSATFYITAFVYIVYGVMIGILFKRYPITETHGGKKVSFGATVRLLRTDIAFTLALAGIIFGVFGYSQFNSTLPQFLTETSLLEGGKTLYAILITINAITVLIVQYPIMKFGMKTSPLVSITTGIATVAIGLFIMGNANAIWLMIVAMFIFTCGEVMMFTMTDILTDRFAKPELRGSYFGAMGLTSIGQSIGPIAGGHLLSLYGADRPLPIFGILAGLTLFGIPLLLLSQRIHRASTIEELEEPVKLSNDSQQNA</sequence>
<dbReference type="Proteomes" id="UP000053797">
    <property type="component" value="Unassembled WGS sequence"/>
</dbReference>
<dbReference type="PANTHER" id="PTHR43414">
    <property type="entry name" value="MULTIDRUG RESISTANCE PROTEIN MDTG"/>
    <property type="match status" value="1"/>
</dbReference>
<reference evidence="9 10" key="1">
    <citation type="journal article" date="2015" name="Int. J. Syst. Evol. Microbiol.">
        <title>Exiguobacterium enclense sp. nov., isolated from sediment.</title>
        <authorList>
            <person name="Dastager S.G."/>
            <person name="Mawlankar R."/>
            <person name="Sonalkar V.V."/>
            <person name="Thorat M.N."/>
            <person name="Mual P."/>
            <person name="Verma A."/>
            <person name="Krishnamurthi S."/>
            <person name="Tang S.K."/>
            <person name="Li W.J."/>
        </authorList>
    </citation>
    <scope>NUCLEOTIDE SEQUENCE [LARGE SCALE GENOMIC DNA]</scope>
    <source>
        <strain evidence="9 10">NIO-1109</strain>
    </source>
</reference>
<dbReference type="InterPro" id="IPR020846">
    <property type="entry name" value="MFS_dom"/>
</dbReference>
<dbReference type="CDD" id="cd17329">
    <property type="entry name" value="MFS_MdtH_MDR_like"/>
    <property type="match status" value="1"/>
</dbReference>
<feature type="transmembrane region" description="Helical" evidence="7">
    <location>
        <begin position="339"/>
        <end position="364"/>
    </location>
</feature>
<dbReference type="Gene3D" id="1.20.1250.20">
    <property type="entry name" value="MFS general substrate transporter like domains"/>
    <property type="match status" value="1"/>
</dbReference>
<protein>
    <submittedName>
        <fullName evidence="9">MFS transporter</fullName>
    </submittedName>
</protein>
<feature type="transmembrane region" description="Helical" evidence="7">
    <location>
        <begin position="98"/>
        <end position="115"/>
    </location>
</feature>
<dbReference type="OrthoDB" id="8952229at2"/>
<dbReference type="AlphaFoldDB" id="A0A0V8GIW1"/>
<evidence type="ECO:0000256" key="5">
    <source>
        <dbReference type="ARBA" id="ARBA00022989"/>
    </source>
</evidence>
<evidence type="ECO:0000256" key="7">
    <source>
        <dbReference type="SAM" id="Phobius"/>
    </source>
</evidence>
<feature type="domain" description="Major facilitator superfamily (MFS) profile" evidence="8">
    <location>
        <begin position="10"/>
        <end position="395"/>
    </location>
</feature>
<evidence type="ECO:0000256" key="1">
    <source>
        <dbReference type="ARBA" id="ARBA00004651"/>
    </source>
</evidence>
<dbReference type="Pfam" id="PF07690">
    <property type="entry name" value="MFS_1"/>
    <property type="match status" value="1"/>
</dbReference>
<feature type="transmembrane region" description="Helical" evidence="7">
    <location>
        <begin position="47"/>
        <end position="64"/>
    </location>
</feature>
<feature type="transmembrane region" description="Helical" evidence="7">
    <location>
        <begin position="302"/>
        <end position="327"/>
    </location>
</feature>